<dbReference type="OrthoDB" id="440325at2759"/>
<evidence type="ECO:0000313" key="6">
    <source>
        <dbReference type="Ensembl" id="ENSXETP00000040263"/>
    </source>
</evidence>
<evidence type="ECO:0000313" key="10">
    <source>
        <dbReference type="Xenbase" id="XB-GENE-5749635"/>
    </source>
</evidence>
<evidence type="ECO:0000256" key="4">
    <source>
        <dbReference type="PIRNR" id="PIRNR036492"/>
    </source>
</evidence>
<dbReference type="PIRSF" id="PIRSF036492">
    <property type="entry name" value="ALDH"/>
    <property type="match status" value="1"/>
</dbReference>
<evidence type="ECO:0000256" key="2">
    <source>
        <dbReference type="ARBA" id="ARBA00023002"/>
    </source>
</evidence>
<dbReference type="FunFam" id="3.40.605.10:FF:000004">
    <property type="entry name" value="Aldehyde dehydrogenase"/>
    <property type="match status" value="1"/>
</dbReference>
<accession>F6TDB4</accession>
<dbReference type="Xenbase" id="XB-GENE-5749635">
    <property type="gene designation" value="aldh3b4"/>
</dbReference>
<dbReference type="RefSeq" id="XP_031755553.1">
    <property type="nucleotide sequence ID" value="XM_031899693.1"/>
</dbReference>
<evidence type="ECO:0000256" key="1">
    <source>
        <dbReference type="ARBA" id="ARBA00009986"/>
    </source>
</evidence>
<dbReference type="Proteomes" id="UP000008143">
    <property type="component" value="Chromosome 1"/>
</dbReference>
<dbReference type="Bgee" id="ENSXETG00000018597">
    <property type="expression patterns" value="Expressed in ovary and 9 other cell types or tissues"/>
</dbReference>
<dbReference type="STRING" id="8364.ENSXETP00000040263"/>
<reference evidence="8 9" key="3">
    <citation type="submission" date="2025-04" db="UniProtKB">
        <authorList>
            <consortium name="RefSeq"/>
        </authorList>
    </citation>
    <scope>IDENTIFICATION</scope>
    <source>
        <strain evidence="8 9">Nigerian</strain>
        <tissue evidence="8 9">Liver and blood</tissue>
    </source>
</reference>
<dbReference type="AGR" id="Xenbase:XB-GENE-5749635"/>
<evidence type="ECO:0000313" key="8">
    <source>
        <dbReference type="RefSeq" id="XP_012817478.1"/>
    </source>
</evidence>
<dbReference type="InterPro" id="IPR015590">
    <property type="entry name" value="Aldehyde_DH_dom"/>
</dbReference>
<keyword evidence="7" id="KW-1185">Reference proteome</keyword>
<evidence type="ECO:0000313" key="9">
    <source>
        <dbReference type="RefSeq" id="XP_031755553.1"/>
    </source>
</evidence>
<dbReference type="PANTHER" id="PTHR43570:SF7">
    <property type="entry name" value="ALDEHYDE DEHYDROGENASE"/>
    <property type="match status" value="1"/>
</dbReference>
<dbReference type="AlphaFoldDB" id="F6TDB4"/>
<reference evidence="6" key="1">
    <citation type="journal article" date="2010" name="Science">
        <title>The genome of the Western clawed frog Xenopus tropicalis.</title>
        <authorList>
            <person name="Hellsten U."/>
            <person name="Harland R.M."/>
            <person name="Gilchrist M.J."/>
            <person name="Hendrix D."/>
            <person name="Jurka J."/>
            <person name="Kapitonov V."/>
            <person name="Ovcharenko I."/>
            <person name="Putnam N.H."/>
            <person name="Shu S."/>
            <person name="Taher L."/>
            <person name="Blitz I.L."/>
            <person name="Blumberg B."/>
            <person name="Dichmann D.S."/>
            <person name="Dubchak I."/>
            <person name="Amaya E."/>
            <person name="Detter J.C."/>
            <person name="Fletcher R."/>
            <person name="Gerhard D.S."/>
            <person name="Goodstein D."/>
            <person name="Graves T."/>
            <person name="Grigoriev I.V."/>
            <person name="Grimwood J."/>
            <person name="Kawashima T."/>
            <person name="Lindquist E."/>
            <person name="Lucas S.M."/>
            <person name="Mead P.E."/>
            <person name="Mitros T."/>
            <person name="Ogino H."/>
            <person name="Ohta Y."/>
            <person name="Poliakov A.V."/>
            <person name="Pollet N."/>
            <person name="Robert J."/>
            <person name="Salamov A."/>
            <person name="Sater A.K."/>
            <person name="Schmutz J."/>
            <person name="Terry A."/>
            <person name="Vize P.D."/>
            <person name="Warren W.C."/>
            <person name="Wells D."/>
            <person name="Wills A."/>
            <person name="Wilson R.K."/>
            <person name="Zimmerman L.B."/>
            <person name="Zorn A.M."/>
            <person name="Grainger R."/>
            <person name="Grammer T."/>
            <person name="Khokha M.K."/>
            <person name="Richardson P.M."/>
            <person name="Rokhsar D.S."/>
        </authorList>
    </citation>
    <scope>NUCLEOTIDE SEQUENCE [LARGE SCALE GENOMIC DNA]</scope>
    <source>
        <strain evidence="6">Nigerian</strain>
    </source>
</reference>
<dbReference type="SUPFAM" id="SSF53720">
    <property type="entry name" value="ALDH-like"/>
    <property type="match status" value="1"/>
</dbReference>
<comment type="similarity">
    <text evidence="1 4">Belongs to the aldehyde dehydrogenase family.</text>
</comment>
<gene>
    <name evidence="10" type="primary">aldh3b4</name>
    <name evidence="6 8 9" type="synonym">aldh3b1</name>
    <name evidence="8 9" type="synonym">aldh4</name>
    <name evidence="8 9" type="synonym">aldh7</name>
</gene>
<dbReference type="InterPro" id="IPR016161">
    <property type="entry name" value="Ald_DH/histidinol_DH"/>
</dbReference>
<dbReference type="GO" id="GO:0016620">
    <property type="term" value="F:oxidoreductase activity, acting on the aldehyde or oxo group of donors, NAD or NADP as acceptor"/>
    <property type="evidence" value="ECO:0007669"/>
    <property type="project" value="InterPro"/>
</dbReference>
<dbReference type="GeneTree" id="ENSGT00940000166398"/>
<organism evidence="6">
    <name type="scientific">Xenopus tropicalis</name>
    <name type="common">Western clawed frog</name>
    <name type="synonym">Silurana tropicalis</name>
    <dbReference type="NCBI Taxonomy" id="8364"/>
    <lineage>
        <taxon>Eukaryota</taxon>
        <taxon>Metazoa</taxon>
        <taxon>Chordata</taxon>
        <taxon>Craniata</taxon>
        <taxon>Vertebrata</taxon>
        <taxon>Euteleostomi</taxon>
        <taxon>Amphibia</taxon>
        <taxon>Batrachia</taxon>
        <taxon>Anura</taxon>
        <taxon>Pipoidea</taxon>
        <taxon>Pipidae</taxon>
        <taxon>Xenopodinae</taxon>
        <taxon>Xenopus</taxon>
        <taxon>Silurana</taxon>
    </lineage>
</organism>
<protein>
    <recommendedName>
        <fullName evidence="4">Aldehyde dehydrogenase</fullName>
    </recommendedName>
</protein>
<dbReference type="InterPro" id="IPR016162">
    <property type="entry name" value="Ald_DH_N"/>
</dbReference>
<dbReference type="GeneID" id="548883"/>
<dbReference type="Gene3D" id="3.40.605.10">
    <property type="entry name" value="Aldehyde Dehydrogenase, Chain A, domain 1"/>
    <property type="match status" value="1"/>
</dbReference>
<reference evidence="6" key="2">
    <citation type="submission" date="2011-06" db="UniProtKB">
        <authorList>
            <consortium name="Ensembl"/>
        </authorList>
    </citation>
    <scope>IDENTIFICATION</scope>
</reference>
<proteinExistence type="inferred from homology"/>
<dbReference type="Pfam" id="PF00171">
    <property type="entry name" value="Aldedh"/>
    <property type="match status" value="1"/>
</dbReference>
<dbReference type="Ensembl" id="ENSXETT00000040263">
    <property type="protein sequence ID" value="ENSXETP00000040263"/>
    <property type="gene ID" value="ENSXETG00000018597"/>
</dbReference>
<keyword evidence="2 4" id="KW-0560">Oxidoreductase</keyword>
<keyword evidence="3" id="KW-0520">NAD</keyword>
<name>F6TDB4_XENTR</name>
<evidence type="ECO:0000259" key="5">
    <source>
        <dbReference type="Pfam" id="PF00171"/>
    </source>
</evidence>
<dbReference type="PANTHER" id="PTHR43570">
    <property type="entry name" value="ALDEHYDE DEHYDROGENASE"/>
    <property type="match status" value="1"/>
</dbReference>
<dbReference type="FunFam" id="3.40.309.10:FF:000003">
    <property type="entry name" value="Aldehyde dehydrogenase"/>
    <property type="match status" value="1"/>
</dbReference>
<feature type="domain" description="Aldehyde dehydrogenase" evidence="5">
    <location>
        <begin position="40"/>
        <end position="465"/>
    </location>
</feature>
<evidence type="ECO:0000256" key="3">
    <source>
        <dbReference type="ARBA" id="ARBA00023027"/>
    </source>
</evidence>
<dbReference type="OMA" id="LMTWACT"/>
<dbReference type="GO" id="GO:0006081">
    <property type="term" value="P:aldehyde metabolic process"/>
    <property type="evidence" value="ECO:0007669"/>
    <property type="project" value="InterPro"/>
</dbReference>
<evidence type="ECO:0000313" key="7">
    <source>
        <dbReference type="Proteomes" id="UP000008143"/>
    </source>
</evidence>
<dbReference type="InterPro" id="IPR012394">
    <property type="entry name" value="Aldehyde_DH_NAD(P)"/>
</dbReference>
<dbReference type="CTD" id="557008"/>
<dbReference type="InterPro" id="IPR016163">
    <property type="entry name" value="Ald_DH_C"/>
</dbReference>
<sequence>MKTSKGTMDNVKSSPSPARWFRVLKRTVSGDCQQKKFVTPSLCEDALRKCREAFSSGKTRPCSFRSLQLEAILNMLDKHEEEFIGALEQDMHRPRFETILSEINSVKNEALYALNNLEKWTQPVPGQKSMSNLLDSCFIQMEPVGVVLIISGWSFPIQLSLIPLVGAVAAGNCVVLQPSGTCTHAANLLQRLIPLYLDNSCYHVACGGQNELMKLLENKFDHILYTGDRLTGRAVMLAAAKYITPVSLVLGGKNPCYVDNSCDINMAARRIAWARFVNAGQSSLAPDYILCQPEIRDTLIHELSICVEEFYGKNPRESSNYGRLASVELYLQVKDLLSCGQVAFGGETDDSERYIAPTVLTDVKEADPIMQTEILGPVLPILTVENLDEAIQMINRKDRPLAVYVYSESERVISDILCRTSSGSFCSNDSMIQSIYTSMPCGIIGNSGIGIYRGKHCFEAFSQSRACLLRNTAVECVTYLRYPPYAEKPLRLLLWACSISRKKSLCHIL</sequence>
<dbReference type="RefSeq" id="XP_012817478.1">
    <property type="nucleotide sequence ID" value="XM_012962024.3"/>
</dbReference>
<dbReference type="Gene3D" id="3.40.309.10">
    <property type="entry name" value="Aldehyde Dehydrogenase, Chain A, domain 2"/>
    <property type="match status" value="1"/>
</dbReference>